<reference evidence="1 2" key="1">
    <citation type="submission" date="2019-02" db="EMBL/GenBank/DDBJ databases">
        <title>Planctomycetal bacteria perform biofilm scaping via a novel small molecule.</title>
        <authorList>
            <person name="Jeske O."/>
            <person name="Boedeker C."/>
            <person name="Wiegand S."/>
            <person name="Breitling P."/>
            <person name="Kallscheuer N."/>
            <person name="Jogler M."/>
            <person name="Rohde M."/>
            <person name="Petersen J."/>
            <person name="Medema M.H."/>
            <person name="Surup F."/>
            <person name="Jogler C."/>
        </authorList>
    </citation>
    <scope>NUCLEOTIDE SEQUENCE [LARGE SCALE GENOMIC DNA]</scope>
    <source>
        <strain evidence="1 2">Mal15</strain>
    </source>
</reference>
<keyword evidence="2" id="KW-1185">Reference proteome</keyword>
<sequence length="464" mass="51365">MSISYPKSPRILFLDDNVRDIGGHYLELASLLGDGAHQLGYLPQLVAHQTLPKRNPDLSRDSRLDHLPIEPRFAVRRMENWSLGVDGSSRVGRDLQGAPTDGGWAARLWQNVCDRASRPSRRPRAMLHAWSSVFAESVRQFAPRPPDRIVVNTGGDFQIVALAHALRELDRQDRIGPTSIHVLFHFAVYETAVTARARAFGRQVNAAMGTMKRHRVHLHATTESLRQQLATVGVNATAIPYPTRPRNGLQRSRSSADATKILLAGMPRAEKGRGQICGLLESIEKPCLRSGRFIWSMQLPQKRWQRMIPPSMQPSCDVKTPAPTGRLAGTGLEVLCGNLTSQAYHDWLDTAGIGLFLYDPGRYVARCSGVLLEMMIRGVPVIVPDGCWLADQVRQAERTGPIGWIYQSVDDIPQILNGAEANLPEIHANCQRHAAHIAAYHSGKNSLLEMGIENHASSSLRRAS</sequence>
<evidence type="ECO:0000313" key="2">
    <source>
        <dbReference type="Proteomes" id="UP000321353"/>
    </source>
</evidence>
<organism evidence="1 2">
    <name type="scientific">Stieleria maiorica</name>
    <dbReference type="NCBI Taxonomy" id="2795974"/>
    <lineage>
        <taxon>Bacteria</taxon>
        <taxon>Pseudomonadati</taxon>
        <taxon>Planctomycetota</taxon>
        <taxon>Planctomycetia</taxon>
        <taxon>Pirellulales</taxon>
        <taxon>Pirellulaceae</taxon>
        <taxon>Stieleria</taxon>
    </lineage>
</organism>
<dbReference type="KEGG" id="smam:Mal15_34280"/>
<dbReference type="AlphaFoldDB" id="A0A5B9MI89"/>
<name>A0A5B9MI89_9BACT</name>
<dbReference type="Proteomes" id="UP000321353">
    <property type="component" value="Chromosome"/>
</dbReference>
<protein>
    <submittedName>
        <fullName evidence="1">Uncharacterized protein</fullName>
    </submittedName>
</protein>
<accession>A0A5B9MI89</accession>
<gene>
    <name evidence="1" type="ORF">Mal15_34280</name>
</gene>
<dbReference type="EMBL" id="CP036264">
    <property type="protein sequence ID" value="QEF99364.1"/>
    <property type="molecule type" value="Genomic_DNA"/>
</dbReference>
<proteinExistence type="predicted"/>
<evidence type="ECO:0000313" key="1">
    <source>
        <dbReference type="EMBL" id="QEF99364.1"/>
    </source>
</evidence>